<keyword evidence="2" id="KW-1185">Reference proteome</keyword>
<organism evidence="1 2">
    <name type="scientific">Roseofilum reptotaenium AO1-A</name>
    <dbReference type="NCBI Taxonomy" id="1925591"/>
    <lineage>
        <taxon>Bacteria</taxon>
        <taxon>Bacillati</taxon>
        <taxon>Cyanobacteriota</taxon>
        <taxon>Cyanophyceae</taxon>
        <taxon>Desertifilales</taxon>
        <taxon>Desertifilaceae</taxon>
        <taxon>Roseofilum</taxon>
    </lineage>
</organism>
<dbReference type="AlphaFoldDB" id="A0A1L9QKW3"/>
<comment type="caution">
    <text evidence="1">The sequence shown here is derived from an EMBL/GenBank/DDBJ whole genome shotgun (WGS) entry which is preliminary data.</text>
</comment>
<reference evidence="1" key="1">
    <citation type="submission" date="2016-10" db="EMBL/GenBank/DDBJ databases">
        <title>CRISPR-Cas defence system in Roseofilum reptotaenium: evidence of a bacteriophage-cyanobacterium arms race in the coral black band disease.</title>
        <authorList>
            <person name="Buerger P."/>
            <person name="Wood-Charlson E.M."/>
            <person name="Weynberg K.D."/>
            <person name="Willis B."/>
            <person name="Van Oppen M.J."/>
        </authorList>
    </citation>
    <scope>NUCLEOTIDE SEQUENCE [LARGE SCALE GENOMIC DNA]</scope>
    <source>
        <strain evidence="1">AO1-A</strain>
    </source>
</reference>
<sequence length="104" mass="12424">MIGFYFHKEPMIDYYKGWIIQVYFDEQYWHVDLMSLKGDYSGMGCLVGIHSNPFSALQEARDRIDRRNAWKSLEQVLAEFRDCGLISDIEWDYLRDSLTCWVVQ</sequence>
<evidence type="ECO:0000313" key="2">
    <source>
        <dbReference type="Proteomes" id="UP000183940"/>
    </source>
</evidence>
<proteinExistence type="predicted"/>
<evidence type="ECO:0000313" key="1">
    <source>
        <dbReference type="EMBL" id="OJJ18153.1"/>
    </source>
</evidence>
<name>A0A1L9QKW3_9CYAN</name>
<dbReference type="STRING" id="1925591.BI308_22590"/>
<dbReference type="Proteomes" id="UP000183940">
    <property type="component" value="Unassembled WGS sequence"/>
</dbReference>
<dbReference type="EMBL" id="MLAW01000057">
    <property type="protein sequence ID" value="OJJ18153.1"/>
    <property type="molecule type" value="Genomic_DNA"/>
</dbReference>
<gene>
    <name evidence="1" type="ORF">BI308_22590</name>
</gene>
<accession>A0A1L9QKW3</accession>
<protein>
    <submittedName>
        <fullName evidence="1">Uncharacterized protein</fullName>
    </submittedName>
</protein>